<evidence type="ECO:0000259" key="3">
    <source>
        <dbReference type="PROSITE" id="PS50126"/>
    </source>
</evidence>
<proteinExistence type="predicted"/>
<dbReference type="NCBIfam" id="NF040579">
    <property type="entry name" value="S1_dom_CvfD"/>
    <property type="match status" value="1"/>
</dbReference>
<keyword evidence="5" id="KW-1185">Reference proteome</keyword>
<sequence>MTTAQSYHIGDIIEGQITGIQPYGVFVKLDKYQQGLIHISELNHGYVSDIHQHYQVGDAIKVQIIDIDEYTQKLSLSARSLKPLKTPKRPKKLGRPPKRKLPDIGFQSLDKQMPGWIDQALDNIQNYDIKETNHDSY</sequence>
<evidence type="ECO:0000313" key="5">
    <source>
        <dbReference type="Proteomes" id="UP001146670"/>
    </source>
</evidence>
<gene>
    <name evidence="4" type="ORF">OW157_05000</name>
</gene>
<dbReference type="GO" id="GO:0003729">
    <property type="term" value="F:mRNA binding"/>
    <property type="evidence" value="ECO:0007669"/>
    <property type="project" value="TreeGrafter"/>
</dbReference>
<dbReference type="Gene3D" id="2.40.50.140">
    <property type="entry name" value="Nucleic acid-binding proteins"/>
    <property type="match status" value="1"/>
</dbReference>
<dbReference type="PROSITE" id="PS50126">
    <property type="entry name" value="S1"/>
    <property type="match status" value="1"/>
</dbReference>
<dbReference type="EMBL" id="JAPRFR010000002">
    <property type="protein sequence ID" value="MCZ0725926.1"/>
    <property type="molecule type" value="Genomic_DNA"/>
</dbReference>
<dbReference type="Pfam" id="PF00575">
    <property type="entry name" value="S1"/>
    <property type="match status" value="1"/>
</dbReference>
<dbReference type="FunFam" id="2.40.50.140:FF:000103">
    <property type="entry name" value="protein RRP5 homolog"/>
    <property type="match status" value="1"/>
</dbReference>
<dbReference type="PANTHER" id="PTHR10724">
    <property type="entry name" value="30S RIBOSOMAL PROTEIN S1"/>
    <property type="match status" value="1"/>
</dbReference>
<name>A0A9X3FPK7_9LACT</name>
<comment type="caution">
    <text evidence="4">The sequence shown here is derived from an EMBL/GenBank/DDBJ whole genome shotgun (WGS) entry which is preliminary data.</text>
</comment>
<dbReference type="InterPro" id="IPR012340">
    <property type="entry name" value="NA-bd_OB-fold"/>
</dbReference>
<comment type="function">
    <text evidence="1">Binds mRNA; thus facilitating recognition of the initiation point. It is needed to translate mRNA with a short Shine-Dalgarno (SD) purine-rich sequence.</text>
</comment>
<dbReference type="Proteomes" id="UP001146670">
    <property type="component" value="Unassembled WGS sequence"/>
</dbReference>
<dbReference type="RefSeq" id="WP_268752257.1">
    <property type="nucleotide sequence ID" value="NZ_JAPRFQ010000002.1"/>
</dbReference>
<reference evidence="4" key="1">
    <citation type="submission" date="2022-12" db="EMBL/GenBank/DDBJ databases">
        <title>Description and comparative metabolic analysis of Aerococcus sp. nov., isolated from the feces of a pig.</title>
        <authorList>
            <person name="Chang Y.-H."/>
        </authorList>
    </citation>
    <scope>NUCLEOTIDE SEQUENCE</scope>
    <source>
        <strain evidence="4">YH-aer222</strain>
    </source>
</reference>
<feature type="region of interest" description="Disordered" evidence="2">
    <location>
        <begin position="81"/>
        <end position="105"/>
    </location>
</feature>
<dbReference type="SUPFAM" id="SSF50249">
    <property type="entry name" value="Nucleic acid-binding proteins"/>
    <property type="match status" value="1"/>
</dbReference>
<dbReference type="GO" id="GO:0003735">
    <property type="term" value="F:structural constituent of ribosome"/>
    <property type="evidence" value="ECO:0007669"/>
    <property type="project" value="TreeGrafter"/>
</dbReference>
<evidence type="ECO:0000256" key="1">
    <source>
        <dbReference type="ARBA" id="ARBA00025604"/>
    </source>
</evidence>
<evidence type="ECO:0000256" key="2">
    <source>
        <dbReference type="SAM" id="MobiDB-lite"/>
    </source>
</evidence>
<feature type="domain" description="S1 motif" evidence="3">
    <location>
        <begin position="10"/>
        <end position="79"/>
    </location>
</feature>
<dbReference type="InterPro" id="IPR003029">
    <property type="entry name" value="S1_domain"/>
</dbReference>
<evidence type="ECO:0000313" key="4">
    <source>
        <dbReference type="EMBL" id="MCZ0725926.1"/>
    </source>
</evidence>
<dbReference type="InterPro" id="IPR050437">
    <property type="entry name" value="Ribos_protein_bS1-like"/>
</dbReference>
<feature type="compositionally biased region" description="Basic residues" evidence="2">
    <location>
        <begin position="85"/>
        <end position="99"/>
    </location>
</feature>
<protein>
    <submittedName>
        <fullName evidence="4">CvfD/Ygs/GSP13 family RNA-binding post-transcriptional regulator</fullName>
    </submittedName>
</protein>
<dbReference type="AlphaFoldDB" id="A0A9X3FPK7"/>
<dbReference type="GO" id="GO:0006412">
    <property type="term" value="P:translation"/>
    <property type="evidence" value="ECO:0007669"/>
    <property type="project" value="TreeGrafter"/>
</dbReference>
<dbReference type="SMART" id="SM00316">
    <property type="entry name" value="S1"/>
    <property type="match status" value="1"/>
</dbReference>
<accession>A0A9X3FPK7</accession>
<organism evidence="4 5">
    <name type="scientific">Aerococcus kribbianus</name>
    <dbReference type="NCBI Taxonomy" id="2999064"/>
    <lineage>
        <taxon>Bacteria</taxon>
        <taxon>Bacillati</taxon>
        <taxon>Bacillota</taxon>
        <taxon>Bacilli</taxon>
        <taxon>Lactobacillales</taxon>
        <taxon>Aerococcaceae</taxon>
        <taxon>Aerococcus</taxon>
    </lineage>
</organism>